<dbReference type="EMBL" id="CBSV010000165">
    <property type="protein sequence ID" value="CDH02064.1"/>
    <property type="molecule type" value="Genomic_DNA"/>
</dbReference>
<dbReference type="HOGENOM" id="CLU_184614_0_0_6"/>
<evidence type="ECO:0000313" key="1">
    <source>
        <dbReference type="EMBL" id="CDH02064.1"/>
    </source>
</evidence>
<proteinExistence type="predicted"/>
<accession>A0A077NU87</accession>
<sequence length="95" mass="10448">MCPYAASINPTKPAAIPVLLGRKAIDAIEAKVSWLRKQASSTIAKIIHFFEGDTQAVLSMIVCDEYISDLNLKLDLPPIYQTLINEKLGVSKCPF</sequence>
<gene>
    <name evidence="1" type="ORF">XBFM1_2470009</name>
</gene>
<protein>
    <submittedName>
        <fullName evidence="1">RstA phage-related replication protein</fullName>
    </submittedName>
</protein>
<organism evidence="1">
    <name type="scientific">Xenorhabdus bovienii str. feltiae Moldova</name>
    <dbReference type="NCBI Taxonomy" id="1398200"/>
    <lineage>
        <taxon>Bacteria</taxon>
        <taxon>Pseudomonadati</taxon>
        <taxon>Pseudomonadota</taxon>
        <taxon>Gammaproteobacteria</taxon>
        <taxon>Enterobacterales</taxon>
        <taxon>Morganellaceae</taxon>
        <taxon>Xenorhabdus</taxon>
    </lineage>
</organism>
<reference evidence="1" key="1">
    <citation type="submission" date="2013-07" db="EMBL/GenBank/DDBJ databases">
        <title>Sub-species coevolution in mutualistic symbiosis.</title>
        <authorList>
            <person name="Murfin K."/>
            <person name="Klassen J."/>
            <person name="Lee M."/>
            <person name="Forst S."/>
            <person name="Stock P."/>
            <person name="Goodrich-Blair H."/>
        </authorList>
    </citation>
    <scope>NUCLEOTIDE SEQUENCE [LARGE SCALE GENOMIC DNA]</scope>
    <source>
        <strain evidence="1">Feltiae Moldova</strain>
    </source>
</reference>
<name>A0A077NU87_XENBV</name>
<dbReference type="Proteomes" id="UP000028487">
    <property type="component" value="Unassembled WGS sequence"/>
</dbReference>
<dbReference type="RefSeq" id="WP_051863125.1">
    <property type="nucleotide sequence ID" value="NZ_CAWLWD010000208.1"/>
</dbReference>
<comment type="caution">
    <text evidence="1">The sequence shown here is derived from an EMBL/GenBank/DDBJ whole genome shotgun (WGS) entry which is preliminary data.</text>
</comment>
<dbReference type="AlphaFoldDB" id="A0A077NU87"/>